<reference evidence="4" key="3">
    <citation type="submission" date="2015-04" db="UniProtKB">
        <authorList>
            <consortium name="EnsemblPlants"/>
        </authorList>
    </citation>
    <scope>IDENTIFICATION</scope>
    <source>
        <strain evidence="4">cv. Jemalong A17</strain>
    </source>
</reference>
<protein>
    <submittedName>
        <fullName evidence="3">Papain family cysteine protease</fullName>
    </submittedName>
</protein>
<keyword evidence="3" id="KW-0378">Hydrolase</keyword>
<dbReference type="Gene3D" id="3.90.70.10">
    <property type="entry name" value="Cysteine proteinases"/>
    <property type="match status" value="1"/>
</dbReference>
<accession>A0A072URS1</accession>
<organism evidence="3 5">
    <name type="scientific">Medicago truncatula</name>
    <name type="common">Barrel medic</name>
    <name type="synonym">Medicago tribuloides</name>
    <dbReference type="NCBI Taxonomy" id="3880"/>
    <lineage>
        <taxon>Eukaryota</taxon>
        <taxon>Viridiplantae</taxon>
        <taxon>Streptophyta</taxon>
        <taxon>Embryophyta</taxon>
        <taxon>Tracheophyta</taxon>
        <taxon>Spermatophyta</taxon>
        <taxon>Magnoliopsida</taxon>
        <taxon>eudicotyledons</taxon>
        <taxon>Gunneridae</taxon>
        <taxon>Pentapetalae</taxon>
        <taxon>rosids</taxon>
        <taxon>fabids</taxon>
        <taxon>Fabales</taxon>
        <taxon>Fabaceae</taxon>
        <taxon>Papilionoideae</taxon>
        <taxon>50 kb inversion clade</taxon>
        <taxon>NPAAA clade</taxon>
        <taxon>Hologalegina</taxon>
        <taxon>IRL clade</taxon>
        <taxon>Trifolieae</taxon>
        <taxon>Medicago</taxon>
    </lineage>
</organism>
<keyword evidence="3" id="KW-0645">Protease</keyword>
<dbReference type="EMBL" id="CM001220">
    <property type="protein sequence ID" value="KEH32504.1"/>
    <property type="molecule type" value="Genomic_DNA"/>
</dbReference>
<name>A0A072URS1_MEDTR</name>
<evidence type="ECO:0000259" key="2">
    <source>
        <dbReference type="Pfam" id="PF00112"/>
    </source>
</evidence>
<dbReference type="Proteomes" id="UP000002051">
    <property type="component" value="Chromosome 4"/>
</dbReference>
<evidence type="ECO:0000256" key="1">
    <source>
        <dbReference type="SAM" id="Phobius"/>
    </source>
</evidence>
<dbReference type="SUPFAM" id="SSF54001">
    <property type="entry name" value="Cysteine proteinases"/>
    <property type="match status" value="1"/>
</dbReference>
<keyword evidence="1" id="KW-0472">Membrane</keyword>
<sequence>MSDSYEGWFDEDIKSFPSLTHFIEKQVRLSMQIIWINVIIGSYRILGMMIRVMKVTLCREGTNELDEDNVTSQNISACWAFATAAAIESTLRIYKEIYVFISKQELLDKYYNHNTCYKLESGVSLLMDTSNVQRNELSLAKVIVQQPASVDMCSGTDYQEYKKVRYLMIVKDL</sequence>
<evidence type="ECO:0000313" key="4">
    <source>
        <dbReference type="EnsemblPlants" id="KEH32504"/>
    </source>
</evidence>
<dbReference type="EnsemblPlants" id="KEH32504">
    <property type="protein sequence ID" value="KEH32504"/>
    <property type="gene ID" value="MTR_4g126030"/>
</dbReference>
<keyword evidence="1" id="KW-0812">Transmembrane</keyword>
<reference evidence="3 5" key="1">
    <citation type="journal article" date="2011" name="Nature">
        <title>The Medicago genome provides insight into the evolution of rhizobial symbioses.</title>
        <authorList>
            <person name="Young N.D."/>
            <person name="Debelle F."/>
            <person name="Oldroyd G.E."/>
            <person name="Geurts R."/>
            <person name="Cannon S.B."/>
            <person name="Udvardi M.K."/>
            <person name="Benedito V.A."/>
            <person name="Mayer K.F."/>
            <person name="Gouzy J."/>
            <person name="Schoof H."/>
            <person name="Van de Peer Y."/>
            <person name="Proost S."/>
            <person name="Cook D.R."/>
            <person name="Meyers B.C."/>
            <person name="Spannagl M."/>
            <person name="Cheung F."/>
            <person name="De Mita S."/>
            <person name="Krishnakumar V."/>
            <person name="Gundlach H."/>
            <person name="Zhou S."/>
            <person name="Mudge J."/>
            <person name="Bharti A.K."/>
            <person name="Murray J.D."/>
            <person name="Naoumkina M.A."/>
            <person name="Rosen B."/>
            <person name="Silverstein K.A."/>
            <person name="Tang H."/>
            <person name="Rombauts S."/>
            <person name="Zhao P.X."/>
            <person name="Zhou P."/>
            <person name="Barbe V."/>
            <person name="Bardou P."/>
            <person name="Bechner M."/>
            <person name="Bellec A."/>
            <person name="Berger A."/>
            <person name="Berges H."/>
            <person name="Bidwell S."/>
            <person name="Bisseling T."/>
            <person name="Choisne N."/>
            <person name="Couloux A."/>
            <person name="Denny R."/>
            <person name="Deshpande S."/>
            <person name="Dai X."/>
            <person name="Doyle J.J."/>
            <person name="Dudez A.M."/>
            <person name="Farmer A.D."/>
            <person name="Fouteau S."/>
            <person name="Franken C."/>
            <person name="Gibelin C."/>
            <person name="Gish J."/>
            <person name="Goldstein S."/>
            <person name="Gonzalez A.J."/>
            <person name="Green P.J."/>
            <person name="Hallab A."/>
            <person name="Hartog M."/>
            <person name="Hua A."/>
            <person name="Humphray S.J."/>
            <person name="Jeong D.H."/>
            <person name="Jing Y."/>
            <person name="Jocker A."/>
            <person name="Kenton S.M."/>
            <person name="Kim D.J."/>
            <person name="Klee K."/>
            <person name="Lai H."/>
            <person name="Lang C."/>
            <person name="Lin S."/>
            <person name="Macmil S.L."/>
            <person name="Magdelenat G."/>
            <person name="Matthews L."/>
            <person name="McCorrison J."/>
            <person name="Monaghan E.L."/>
            <person name="Mun J.H."/>
            <person name="Najar F.Z."/>
            <person name="Nicholson C."/>
            <person name="Noirot C."/>
            <person name="O'Bleness M."/>
            <person name="Paule C.R."/>
            <person name="Poulain J."/>
            <person name="Prion F."/>
            <person name="Qin B."/>
            <person name="Qu C."/>
            <person name="Retzel E.F."/>
            <person name="Riddle C."/>
            <person name="Sallet E."/>
            <person name="Samain S."/>
            <person name="Samson N."/>
            <person name="Sanders I."/>
            <person name="Saurat O."/>
            <person name="Scarpelli C."/>
            <person name="Schiex T."/>
            <person name="Segurens B."/>
            <person name="Severin A.J."/>
            <person name="Sherrier D.J."/>
            <person name="Shi R."/>
            <person name="Sims S."/>
            <person name="Singer S.R."/>
            <person name="Sinharoy S."/>
            <person name="Sterck L."/>
            <person name="Viollet A."/>
            <person name="Wang B.B."/>
            <person name="Wang K."/>
            <person name="Wang M."/>
            <person name="Wang X."/>
            <person name="Warfsmann J."/>
            <person name="Weissenbach J."/>
            <person name="White D.D."/>
            <person name="White J.D."/>
            <person name="Wiley G.B."/>
            <person name="Wincker P."/>
            <person name="Xing Y."/>
            <person name="Yang L."/>
            <person name="Yao Z."/>
            <person name="Ying F."/>
            <person name="Zhai J."/>
            <person name="Zhou L."/>
            <person name="Zuber A."/>
            <person name="Denarie J."/>
            <person name="Dixon R.A."/>
            <person name="May G.D."/>
            <person name="Schwartz D.C."/>
            <person name="Rogers J."/>
            <person name="Quetier F."/>
            <person name="Town C.D."/>
            <person name="Roe B.A."/>
        </authorList>
    </citation>
    <scope>NUCLEOTIDE SEQUENCE [LARGE SCALE GENOMIC DNA]</scope>
    <source>
        <strain evidence="3">A17</strain>
        <strain evidence="4 5">cv. Jemalong A17</strain>
    </source>
</reference>
<dbReference type="Pfam" id="PF00112">
    <property type="entry name" value="Peptidase_C1"/>
    <property type="match status" value="1"/>
</dbReference>
<dbReference type="AlphaFoldDB" id="A0A072URS1"/>
<dbReference type="GO" id="GO:0006508">
    <property type="term" value="P:proteolysis"/>
    <property type="evidence" value="ECO:0007669"/>
    <property type="project" value="UniProtKB-KW"/>
</dbReference>
<evidence type="ECO:0000313" key="3">
    <source>
        <dbReference type="EMBL" id="KEH32504.1"/>
    </source>
</evidence>
<keyword evidence="1" id="KW-1133">Transmembrane helix</keyword>
<proteinExistence type="predicted"/>
<feature type="domain" description="Peptidase C1A papain C-terminal" evidence="2">
    <location>
        <begin position="76"/>
        <end position="116"/>
    </location>
</feature>
<reference evidence="3 5" key="2">
    <citation type="journal article" date="2014" name="BMC Genomics">
        <title>An improved genome release (version Mt4.0) for the model legume Medicago truncatula.</title>
        <authorList>
            <person name="Tang H."/>
            <person name="Krishnakumar V."/>
            <person name="Bidwell S."/>
            <person name="Rosen B."/>
            <person name="Chan A."/>
            <person name="Zhou S."/>
            <person name="Gentzbittel L."/>
            <person name="Childs K.L."/>
            <person name="Yandell M."/>
            <person name="Gundlach H."/>
            <person name="Mayer K.F."/>
            <person name="Schwartz D.C."/>
            <person name="Town C.D."/>
        </authorList>
    </citation>
    <scope>GENOME REANNOTATION</scope>
    <source>
        <strain evidence="3">A17</strain>
        <strain evidence="4 5">cv. Jemalong A17</strain>
    </source>
</reference>
<dbReference type="GO" id="GO:0008234">
    <property type="term" value="F:cysteine-type peptidase activity"/>
    <property type="evidence" value="ECO:0007669"/>
    <property type="project" value="InterPro"/>
</dbReference>
<keyword evidence="5" id="KW-1185">Reference proteome</keyword>
<feature type="transmembrane region" description="Helical" evidence="1">
    <location>
        <begin position="29"/>
        <end position="46"/>
    </location>
</feature>
<dbReference type="HOGENOM" id="CLU_1549888_0_0_1"/>
<gene>
    <name evidence="3" type="ordered locus">MTR_4g126030</name>
</gene>
<evidence type="ECO:0000313" key="5">
    <source>
        <dbReference type="Proteomes" id="UP000002051"/>
    </source>
</evidence>
<dbReference type="InterPro" id="IPR038765">
    <property type="entry name" value="Papain-like_cys_pep_sf"/>
</dbReference>
<dbReference type="InterPro" id="IPR000668">
    <property type="entry name" value="Peptidase_C1A_C"/>
</dbReference>